<accession>A0ABD1XVR0</accession>
<dbReference type="AlphaFoldDB" id="A0ABD1XVR0"/>
<proteinExistence type="predicted"/>
<comment type="caution">
    <text evidence="2">The sequence shown here is derived from an EMBL/GenBank/DDBJ whole genome shotgun (WGS) entry which is preliminary data.</text>
</comment>
<protein>
    <submittedName>
        <fullName evidence="2">Uncharacterized protein</fullName>
    </submittedName>
</protein>
<dbReference type="EMBL" id="JBHFFA010000007">
    <property type="protein sequence ID" value="KAL2612987.1"/>
    <property type="molecule type" value="Genomic_DNA"/>
</dbReference>
<reference evidence="2 3" key="1">
    <citation type="submission" date="2024-09" db="EMBL/GenBank/DDBJ databases">
        <title>Chromosome-scale assembly of Riccia fluitans.</title>
        <authorList>
            <person name="Paukszto L."/>
            <person name="Sawicki J."/>
            <person name="Karawczyk K."/>
            <person name="Piernik-Szablinska J."/>
            <person name="Szczecinska M."/>
            <person name="Mazdziarz M."/>
        </authorList>
    </citation>
    <scope>NUCLEOTIDE SEQUENCE [LARGE SCALE GENOMIC DNA]</scope>
    <source>
        <strain evidence="2">Rf_01</strain>
        <tissue evidence="2">Aerial parts of the thallus</tissue>
    </source>
</reference>
<evidence type="ECO:0000313" key="2">
    <source>
        <dbReference type="EMBL" id="KAL2612987.1"/>
    </source>
</evidence>
<keyword evidence="3" id="KW-1185">Reference proteome</keyword>
<evidence type="ECO:0000256" key="1">
    <source>
        <dbReference type="SAM" id="MobiDB-lite"/>
    </source>
</evidence>
<name>A0ABD1XVR0_9MARC</name>
<sequence length="182" mass="20474">MDSEANILPSTPDINFESGTAIGEARQCGEERQRAMASKMVETRYKIDKWTGVGNFALSCCQIRDKLTTQDQARALLEERPESMREDEWVDLCSRVCDQPMNDEDKAFMLSRSLPNSLEHLVQTLMDGKDQLSFDDVYSTFLLEDSRKMVGKTKATSTALTVERGRTRDRYGNGKAKSGSKG</sequence>
<dbReference type="Proteomes" id="UP001605036">
    <property type="component" value="Unassembled WGS sequence"/>
</dbReference>
<feature type="region of interest" description="Disordered" evidence="1">
    <location>
        <begin position="153"/>
        <end position="182"/>
    </location>
</feature>
<gene>
    <name evidence="2" type="ORF">R1flu_024679</name>
</gene>
<feature type="compositionally biased region" description="Basic and acidic residues" evidence="1">
    <location>
        <begin position="163"/>
        <end position="172"/>
    </location>
</feature>
<organism evidence="2 3">
    <name type="scientific">Riccia fluitans</name>
    <dbReference type="NCBI Taxonomy" id="41844"/>
    <lineage>
        <taxon>Eukaryota</taxon>
        <taxon>Viridiplantae</taxon>
        <taxon>Streptophyta</taxon>
        <taxon>Embryophyta</taxon>
        <taxon>Marchantiophyta</taxon>
        <taxon>Marchantiopsida</taxon>
        <taxon>Marchantiidae</taxon>
        <taxon>Marchantiales</taxon>
        <taxon>Ricciaceae</taxon>
        <taxon>Riccia</taxon>
    </lineage>
</organism>
<evidence type="ECO:0000313" key="3">
    <source>
        <dbReference type="Proteomes" id="UP001605036"/>
    </source>
</evidence>